<evidence type="ECO:0000313" key="1">
    <source>
        <dbReference type="EMBL" id="GMH10617.1"/>
    </source>
</evidence>
<organism evidence="1 2">
    <name type="scientific">Nepenthes gracilis</name>
    <name type="common">Slender pitcher plant</name>
    <dbReference type="NCBI Taxonomy" id="150966"/>
    <lineage>
        <taxon>Eukaryota</taxon>
        <taxon>Viridiplantae</taxon>
        <taxon>Streptophyta</taxon>
        <taxon>Embryophyta</taxon>
        <taxon>Tracheophyta</taxon>
        <taxon>Spermatophyta</taxon>
        <taxon>Magnoliopsida</taxon>
        <taxon>eudicotyledons</taxon>
        <taxon>Gunneridae</taxon>
        <taxon>Pentapetalae</taxon>
        <taxon>Caryophyllales</taxon>
        <taxon>Nepenthaceae</taxon>
        <taxon>Nepenthes</taxon>
    </lineage>
</organism>
<dbReference type="AlphaFoldDB" id="A0AAD3XMT7"/>
<gene>
    <name evidence="1" type="ORF">Nepgr_012458</name>
</gene>
<proteinExistence type="predicted"/>
<protein>
    <submittedName>
        <fullName evidence="1">Uncharacterized protein</fullName>
    </submittedName>
</protein>
<dbReference type="Proteomes" id="UP001279734">
    <property type="component" value="Unassembled WGS sequence"/>
</dbReference>
<comment type="caution">
    <text evidence="1">The sequence shown here is derived from an EMBL/GenBank/DDBJ whole genome shotgun (WGS) entry which is preliminary data.</text>
</comment>
<sequence>MNVVTIYDLADVLLGKMGSLRCGDTVWGWLLADSEIEELLSCNWKWRVLWVSTWCTTVGAHVPNLEASALLPELLLGSDLVHDAVALFFADLWICWHV</sequence>
<keyword evidence="2" id="KW-1185">Reference proteome</keyword>
<dbReference type="EMBL" id="BSYO01000010">
    <property type="protein sequence ID" value="GMH10617.1"/>
    <property type="molecule type" value="Genomic_DNA"/>
</dbReference>
<name>A0AAD3XMT7_NEPGR</name>
<accession>A0AAD3XMT7</accession>
<reference evidence="1" key="1">
    <citation type="submission" date="2023-05" db="EMBL/GenBank/DDBJ databases">
        <title>Nepenthes gracilis genome sequencing.</title>
        <authorList>
            <person name="Fukushima K."/>
        </authorList>
    </citation>
    <scope>NUCLEOTIDE SEQUENCE</scope>
    <source>
        <strain evidence="1">SING2019-196</strain>
    </source>
</reference>
<evidence type="ECO:0000313" key="2">
    <source>
        <dbReference type="Proteomes" id="UP001279734"/>
    </source>
</evidence>